<keyword evidence="1" id="KW-0472">Membrane</keyword>
<evidence type="ECO:0000313" key="2">
    <source>
        <dbReference type="EMBL" id="OHA80447.1"/>
    </source>
</evidence>
<sequence>MAYHQKKQTRLRSLLRTPVVLALLVFVALFLVWETWGLFSKERVAHETAASAQAEEQALEARKADLNQKISRLDTPQGVEAEIRERFGVVKDGEEEVMIVPAGASNTQGVEGEGGLWYTLTHFFKK</sequence>
<keyword evidence="1" id="KW-1133">Transmembrane helix</keyword>
<proteinExistence type="predicted"/>
<gene>
    <name evidence="2" type="ORF">A2675_04230</name>
</gene>
<feature type="transmembrane region" description="Helical" evidence="1">
    <location>
        <begin position="20"/>
        <end position="39"/>
    </location>
</feature>
<dbReference type="Pfam" id="PF04977">
    <property type="entry name" value="DivIC"/>
    <property type="match status" value="1"/>
</dbReference>
<comment type="caution">
    <text evidence="2">The sequence shown here is derived from an EMBL/GenBank/DDBJ whole genome shotgun (WGS) entry which is preliminary data.</text>
</comment>
<name>A0A1G2S631_9BACT</name>
<protein>
    <recommendedName>
        <fullName evidence="4">Septum formation initiator</fullName>
    </recommendedName>
</protein>
<organism evidence="2 3">
    <name type="scientific">Candidatus Yonathbacteria bacterium RIFCSPHIGHO2_01_FULL_51_10</name>
    <dbReference type="NCBI Taxonomy" id="1802723"/>
    <lineage>
        <taxon>Bacteria</taxon>
        <taxon>Candidatus Yonathiibacteriota</taxon>
    </lineage>
</organism>
<dbReference type="EMBL" id="MHUS01000023">
    <property type="protein sequence ID" value="OHA80447.1"/>
    <property type="molecule type" value="Genomic_DNA"/>
</dbReference>
<evidence type="ECO:0000256" key="1">
    <source>
        <dbReference type="SAM" id="Phobius"/>
    </source>
</evidence>
<dbReference type="Proteomes" id="UP000176997">
    <property type="component" value="Unassembled WGS sequence"/>
</dbReference>
<evidence type="ECO:0008006" key="4">
    <source>
        <dbReference type="Google" id="ProtNLM"/>
    </source>
</evidence>
<keyword evidence="1" id="KW-0812">Transmembrane</keyword>
<reference evidence="2 3" key="1">
    <citation type="journal article" date="2016" name="Nat. Commun.">
        <title>Thousands of microbial genomes shed light on interconnected biogeochemical processes in an aquifer system.</title>
        <authorList>
            <person name="Anantharaman K."/>
            <person name="Brown C.T."/>
            <person name="Hug L.A."/>
            <person name="Sharon I."/>
            <person name="Castelle C.J."/>
            <person name="Probst A.J."/>
            <person name="Thomas B.C."/>
            <person name="Singh A."/>
            <person name="Wilkins M.J."/>
            <person name="Karaoz U."/>
            <person name="Brodie E.L."/>
            <person name="Williams K.H."/>
            <person name="Hubbard S.S."/>
            <person name="Banfield J.F."/>
        </authorList>
    </citation>
    <scope>NUCLEOTIDE SEQUENCE [LARGE SCALE GENOMIC DNA]</scope>
</reference>
<dbReference type="AlphaFoldDB" id="A0A1G2S631"/>
<dbReference type="InterPro" id="IPR007060">
    <property type="entry name" value="FtsL/DivIC"/>
</dbReference>
<evidence type="ECO:0000313" key="3">
    <source>
        <dbReference type="Proteomes" id="UP000176997"/>
    </source>
</evidence>
<accession>A0A1G2S631</accession>